<feature type="transmembrane region" description="Helical" evidence="1">
    <location>
        <begin position="129"/>
        <end position="148"/>
    </location>
</feature>
<dbReference type="Pfam" id="PF02517">
    <property type="entry name" value="Rce1-like"/>
    <property type="match status" value="1"/>
</dbReference>
<evidence type="ECO:0000256" key="1">
    <source>
        <dbReference type="SAM" id="Phobius"/>
    </source>
</evidence>
<dbReference type="EMBL" id="FNQE01000058">
    <property type="protein sequence ID" value="SDZ40225.1"/>
    <property type="molecule type" value="Genomic_DNA"/>
</dbReference>
<gene>
    <name evidence="3" type="ORF">SAMN05660462_03043</name>
</gene>
<feature type="transmembrane region" description="Helical" evidence="1">
    <location>
        <begin position="84"/>
        <end position="109"/>
    </location>
</feature>
<sequence length="323" mass="35833">MITGGNTMINNDSRPSILESNLFYLFTAVIFLTLGAYSQSKDIYSGLLITEYIIILFPTIFYLKMRGYSLKKVLRLNKITLKQALILPIITIFSYPIGVFFNYLMIIVINLFGKINPTPIPTPESTQEMIIGLFVIAISAGICEEIMFRGFMMKAYEKNGTMYGIISSAILFGLFHFNIQNLLGPIFLGILFGYIVYKTNSIFSGIITHITNNSIALVVSVLVSKVNIDPEATSEIAASGVISDTAMMLIGAIGIGFIAIVSGVIVYFLLKLLPKGESDETVIDSDVEEEMLSIRPKTNIIAFLPIFVVLLLFGYMTYIYFIA</sequence>
<dbReference type="InterPro" id="IPR003675">
    <property type="entry name" value="Rce1/LyrA-like_dom"/>
</dbReference>
<feature type="transmembrane region" description="Helical" evidence="1">
    <location>
        <begin position="248"/>
        <end position="270"/>
    </location>
</feature>
<dbReference type="PANTHER" id="PTHR36435">
    <property type="entry name" value="SLR1288 PROTEIN"/>
    <property type="match status" value="1"/>
</dbReference>
<dbReference type="AlphaFoldDB" id="A0A1H3SRQ1"/>
<feature type="transmembrane region" description="Helical" evidence="1">
    <location>
        <begin position="300"/>
        <end position="321"/>
    </location>
</feature>
<dbReference type="GO" id="GO:0080120">
    <property type="term" value="P:CAAX-box protein maturation"/>
    <property type="evidence" value="ECO:0007669"/>
    <property type="project" value="UniProtKB-ARBA"/>
</dbReference>
<name>A0A1H3SRQ1_9FIRM</name>
<accession>A0A1H3SRQ1</accession>
<dbReference type="PANTHER" id="PTHR36435:SF1">
    <property type="entry name" value="CAAX AMINO TERMINAL PROTEASE FAMILY PROTEIN"/>
    <property type="match status" value="1"/>
</dbReference>
<keyword evidence="1" id="KW-0472">Membrane</keyword>
<keyword evidence="1" id="KW-0812">Transmembrane</keyword>
<feature type="domain" description="CAAX prenyl protease 2/Lysostaphin resistance protein A-like" evidence="2">
    <location>
        <begin position="129"/>
        <end position="214"/>
    </location>
</feature>
<keyword evidence="4" id="KW-1185">Reference proteome</keyword>
<feature type="transmembrane region" description="Helical" evidence="1">
    <location>
        <begin position="21"/>
        <end position="37"/>
    </location>
</feature>
<dbReference type="InterPro" id="IPR052710">
    <property type="entry name" value="CAAX_protease"/>
</dbReference>
<organism evidence="3 4">
    <name type="scientific">Proteiniborus ethanoligenes</name>
    <dbReference type="NCBI Taxonomy" id="415015"/>
    <lineage>
        <taxon>Bacteria</taxon>
        <taxon>Bacillati</taxon>
        <taxon>Bacillota</taxon>
        <taxon>Clostridia</taxon>
        <taxon>Eubacteriales</taxon>
        <taxon>Proteiniborus</taxon>
    </lineage>
</organism>
<keyword evidence="1" id="KW-1133">Transmembrane helix</keyword>
<feature type="transmembrane region" description="Helical" evidence="1">
    <location>
        <begin position="43"/>
        <end position="63"/>
    </location>
</feature>
<dbReference type="GO" id="GO:0004175">
    <property type="term" value="F:endopeptidase activity"/>
    <property type="evidence" value="ECO:0007669"/>
    <property type="project" value="UniProtKB-ARBA"/>
</dbReference>
<evidence type="ECO:0000313" key="4">
    <source>
        <dbReference type="Proteomes" id="UP000198625"/>
    </source>
</evidence>
<dbReference type="STRING" id="415015.SAMN05660462_03043"/>
<evidence type="ECO:0000259" key="2">
    <source>
        <dbReference type="Pfam" id="PF02517"/>
    </source>
</evidence>
<reference evidence="3 4" key="1">
    <citation type="submission" date="2016-10" db="EMBL/GenBank/DDBJ databases">
        <authorList>
            <person name="de Groot N.N."/>
        </authorList>
    </citation>
    <scope>NUCLEOTIDE SEQUENCE [LARGE SCALE GENOMIC DNA]</scope>
    <source>
        <strain evidence="3 4">DSM 21650</strain>
    </source>
</reference>
<evidence type="ECO:0000313" key="3">
    <source>
        <dbReference type="EMBL" id="SDZ40225.1"/>
    </source>
</evidence>
<dbReference type="Proteomes" id="UP000198625">
    <property type="component" value="Unassembled WGS sequence"/>
</dbReference>
<feature type="transmembrane region" description="Helical" evidence="1">
    <location>
        <begin position="210"/>
        <end position="228"/>
    </location>
</feature>
<protein>
    <recommendedName>
        <fullName evidence="2">CAAX prenyl protease 2/Lysostaphin resistance protein A-like domain-containing protein</fullName>
    </recommendedName>
</protein>
<proteinExistence type="predicted"/>